<dbReference type="Pfam" id="PF00481">
    <property type="entry name" value="PP2C"/>
    <property type="match status" value="1"/>
</dbReference>
<dbReference type="GO" id="GO:0046872">
    <property type="term" value="F:metal ion binding"/>
    <property type="evidence" value="ECO:0007669"/>
    <property type="project" value="UniProtKB-KW"/>
</dbReference>
<gene>
    <name evidence="6" type="ORF">LNINA_LOCUS13013</name>
</gene>
<dbReference type="InterPro" id="IPR000222">
    <property type="entry name" value="PP2C_BS"/>
</dbReference>
<sequence length="492" mass="55613">MNYTNVSLIVNGCLKLDRCLRKELCVSYSRWKTIKPWSAGIRCFRSYQYSRQGYSDDVNVIMSPEEVTNILRKVEFTQDISQDAVKYYENNQLEANNPIEDTRVEAKCKLTQGILFGVFDGHGGPECAQVVAKRAMSYIAASLLPPHIVKLLMNGSLNLSQILEMYNVKGEFVPELQQLYHESFQKYLAELSETHNKNCSIADRIESSLLRLDFDMSHEALSPFEGFGRFNERTLSVALSGAVACVAYVNGPNLHIANIGDCAAVLGQVTEDDEWCFTKITKDHSTANIQEIKRIWDEHPTMERNAIIRSNRLLGILAPLRSLGDFRLKWPVNVLKALSEVYQNVMPSNYHTPPYLTAKPEMFTHRLAPKDKFLIIGSDGLWDTMSPLKAVKLVGEHMKGKMVLNTQIPEKDMTLGDINDLLINRKKTLRNKPKDSNSATHLIRHAVGGIEDHISVARQLSLPLGSCSREVRDDITVTVIFFDSEYLRQCPA</sequence>
<name>A0AAV1K134_9NEOP</name>
<dbReference type="EMBL" id="CAVLEF010000265">
    <property type="protein sequence ID" value="CAK1554069.1"/>
    <property type="molecule type" value="Genomic_DNA"/>
</dbReference>
<evidence type="ECO:0000256" key="3">
    <source>
        <dbReference type="ARBA" id="ARBA00022912"/>
    </source>
</evidence>
<evidence type="ECO:0000256" key="1">
    <source>
        <dbReference type="ARBA" id="ARBA00022723"/>
    </source>
</evidence>
<comment type="caution">
    <text evidence="6">The sequence shown here is derived from an EMBL/GenBank/DDBJ whole genome shotgun (WGS) entry which is preliminary data.</text>
</comment>
<evidence type="ECO:0000256" key="4">
    <source>
        <dbReference type="RuleBase" id="RU003465"/>
    </source>
</evidence>
<dbReference type="CDD" id="cd00143">
    <property type="entry name" value="PP2Cc"/>
    <property type="match status" value="1"/>
</dbReference>
<evidence type="ECO:0000313" key="7">
    <source>
        <dbReference type="Proteomes" id="UP001497472"/>
    </source>
</evidence>
<evidence type="ECO:0000259" key="5">
    <source>
        <dbReference type="PROSITE" id="PS51746"/>
    </source>
</evidence>
<dbReference type="PANTHER" id="PTHR13832:SF792">
    <property type="entry name" value="GM14286P"/>
    <property type="match status" value="1"/>
</dbReference>
<dbReference type="PANTHER" id="PTHR13832">
    <property type="entry name" value="PROTEIN PHOSPHATASE 2C"/>
    <property type="match status" value="1"/>
</dbReference>
<dbReference type="GO" id="GO:0005739">
    <property type="term" value="C:mitochondrion"/>
    <property type="evidence" value="ECO:0007669"/>
    <property type="project" value="TreeGrafter"/>
</dbReference>
<proteinExistence type="inferred from homology"/>
<dbReference type="Proteomes" id="UP001497472">
    <property type="component" value="Unassembled WGS sequence"/>
</dbReference>
<accession>A0AAV1K134</accession>
<comment type="similarity">
    <text evidence="4">Belongs to the PP2C family.</text>
</comment>
<dbReference type="PROSITE" id="PS51746">
    <property type="entry name" value="PPM_2"/>
    <property type="match status" value="1"/>
</dbReference>
<organism evidence="6 7">
    <name type="scientific">Leptosia nina</name>
    <dbReference type="NCBI Taxonomy" id="320188"/>
    <lineage>
        <taxon>Eukaryota</taxon>
        <taxon>Metazoa</taxon>
        <taxon>Ecdysozoa</taxon>
        <taxon>Arthropoda</taxon>
        <taxon>Hexapoda</taxon>
        <taxon>Insecta</taxon>
        <taxon>Pterygota</taxon>
        <taxon>Neoptera</taxon>
        <taxon>Endopterygota</taxon>
        <taxon>Lepidoptera</taxon>
        <taxon>Glossata</taxon>
        <taxon>Ditrysia</taxon>
        <taxon>Papilionoidea</taxon>
        <taxon>Pieridae</taxon>
        <taxon>Pierinae</taxon>
        <taxon>Leptosia</taxon>
    </lineage>
</organism>
<feature type="domain" description="PPM-type phosphatase" evidence="5">
    <location>
        <begin position="84"/>
        <end position="482"/>
    </location>
</feature>
<keyword evidence="7" id="KW-1185">Reference proteome</keyword>
<dbReference type="PROSITE" id="PS01032">
    <property type="entry name" value="PPM_1"/>
    <property type="match status" value="1"/>
</dbReference>
<dbReference type="AlphaFoldDB" id="A0AAV1K134"/>
<dbReference type="SMART" id="SM00332">
    <property type="entry name" value="PP2Cc"/>
    <property type="match status" value="1"/>
</dbReference>
<dbReference type="InterPro" id="IPR036457">
    <property type="entry name" value="PPM-type-like_dom_sf"/>
</dbReference>
<keyword evidence="3 4" id="KW-0904">Protein phosphatase</keyword>
<dbReference type="InterPro" id="IPR001932">
    <property type="entry name" value="PPM-type_phosphatase-like_dom"/>
</dbReference>
<keyword evidence="2 4" id="KW-0378">Hydrolase</keyword>
<dbReference type="GO" id="GO:0004741">
    <property type="term" value="F:[pyruvate dehydrogenase (acetyl-transferring)]-phosphatase activity"/>
    <property type="evidence" value="ECO:0007669"/>
    <property type="project" value="TreeGrafter"/>
</dbReference>
<dbReference type="Gene3D" id="3.60.40.10">
    <property type="entry name" value="PPM-type phosphatase domain"/>
    <property type="match status" value="1"/>
</dbReference>
<reference evidence="6 7" key="1">
    <citation type="submission" date="2023-11" db="EMBL/GenBank/DDBJ databases">
        <authorList>
            <person name="Okamura Y."/>
        </authorList>
    </citation>
    <scope>NUCLEOTIDE SEQUENCE [LARGE SCALE GENOMIC DNA]</scope>
</reference>
<dbReference type="SUPFAM" id="SSF81606">
    <property type="entry name" value="PP2C-like"/>
    <property type="match status" value="1"/>
</dbReference>
<dbReference type="InterPro" id="IPR015655">
    <property type="entry name" value="PP2C"/>
</dbReference>
<evidence type="ECO:0000256" key="2">
    <source>
        <dbReference type="ARBA" id="ARBA00022801"/>
    </source>
</evidence>
<protein>
    <recommendedName>
        <fullName evidence="5">PPM-type phosphatase domain-containing protein</fullName>
    </recommendedName>
</protein>
<keyword evidence="1" id="KW-0479">Metal-binding</keyword>
<evidence type="ECO:0000313" key="6">
    <source>
        <dbReference type="EMBL" id="CAK1554069.1"/>
    </source>
</evidence>